<reference evidence="1 2" key="1">
    <citation type="submission" date="2024-02" db="EMBL/GenBank/DDBJ databases">
        <title>Discinaceae phylogenomics.</title>
        <authorList>
            <person name="Dirks A.C."/>
            <person name="James T.Y."/>
        </authorList>
    </citation>
    <scope>NUCLEOTIDE SEQUENCE [LARGE SCALE GENOMIC DNA]</scope>
    <source>
        <strain evidence="1 2">ACD0624</strain>
    </source>
</reference>
<keyword evidence="2" id="KW-1185">Reference proteome</keyword>
<dbReference type="Proteomes" id="UP001447188">
    <property type="component" value="Unassembled WGS sequence"/>
</dbReference>
<accession>A0ABR3GPI6</accession>
<name>A0ABR3GPI6_9PEZI</name>
<gene>
    <name evidence="1" type="ORF">Q9L58_003371</name>
</gene>
<dbReference type="EMBL" id="JBBBZM010000032">
    <property type="protein sequence ID" value="KAL0637647.1"/>
    <property type="molecule type" value="Genomic_DNA"/>
</dbReference>
<evidence type="ECO:0008006" key="3">
    <source>
        <dbReference type="Google" id="ProtNLM"/>
    </source>
</evidence>
<sequence length="272" mass="31038">MCFCLEDLIIPYPIVAILSSYLWQEDLINLALVSKASYATLRGNDEAYWNLLSRKVRSGCKFEETGQYDHALDTPTPLNFVTNETPSWFEEDPELEGLEPEEYGMCVTCRDQICLGCACSNEIASVIGLSSTSPIKNSLLWRRVRHLCADKCRDKKLAELRTTRAGIKACRCDVAPIKEDKAPWVCPPCSRRNDGNDKAHEWFQEDHVNGRIGGGARRVRRKAKCWEEYIKEEQEKMKTRGYCGCGKWGKDTEGQGFMLCSWCQGEVRLEWS</sequence>
<evidence type="ECO:0000313" key="2">
    <source>
        <dbReference type="Proteomes" id="UP001447188"/>
    </source>
</evidence>
<comment type="caution">
    <text evidence="1">The sequence shown here is derived from an EMBL/GenBank/DDBJ whole genome shotgun (WGS) entry which is preliminary data.</text>
</comment>
<proteinExistence type="predicted"/>
<evidence type="ECO:0000313" key="1">
    <source>
        <dbReference type="EMBL" id="KAL0637647.1"/>
    </source>
</evidence>
<organism evidence="1 2">
    <name type="scientific">Discina gigas</name>
    <dbReference type="NCBI Taxonomy" id="1032678"/>
    <lineage>
        <taxon>Eukaryota</taxon>
        <taxon>Fungi</taxon>
        <taxon>Dikarya</taxon>
        <taxon>Ascomycota</taxon>
        <taxon>Pezizomycotina</taxon>
        <taxon>Pezizomycetes</taxon>
        <taxon>Pezizales</taxon>
        <taxon>Discinaceae</taxon>
        <taxon>Discina</taxon>
    </lineage>
</organism>
<protein>
    <recommendedName>
        <fullName evidence="3">F-box domain-containing protein</fullName>
    </recommendedName>
</protein>